<dbReference type="PROSITE" id="PS51819">
    <property type="entry name" value="VOC"/>
    <property type="match status" value="1"/>
</dbReference>
<accession>A0ABS4A2D3</accession>
<dbReference type="Pfam" id="PF00903">
    <property type="entry name" value="Glyoxalase"/>
    <property type="match status" value="1"/>
</dbReference>
<feature type="domain" description="VOC" evidence="1">
    <location>
        <begin position="23"/>
        <end position="164"/>
    </location>
</feature>
<protein>
    <submittedName>
        <fullName evidence="2">Glyoxalase</fullName>
    </submittedName>
</protein>
<dbReference type="InterPro" id="IPR004360">
    <property type="entry name" value="Glyas_Fos-R_dOase_dom"/>
</dbReference>
<gene>
    <name evidence="2" type="ORF">JWS04_26590</name>
</gene>
<dbReference type="InterPro" id="IPR029068">
    <property type="entry name" value="Glyas_Bleomycin-R_OHBP_Dase"/>
</dbReference>
<keyword evidence="3" id="KW-1185">Reference proteome</keyword>
<reference evidence="2 3" key="1">
    <citation type="submission" date="2021-03" db="EMBL/GenBank/DDBJ databases">
        <title>Genome Sequence of Bradyrhizobium vignae strain ISRA400.</title>
        <authorList>
            <person name="Tisa L.S."/>
            <person name="Svistoonoff S."/>
            <person name="Hocher V."/>
            <person name="Fall S."/>
            <person name="Zaiya A."/>
            <person name="Naing D."/>
            <person name="Niang N."/>
            <person name="Diouf A."/>
            <person name="Dasylva M.C."/>
            <person name="Toure O."/>
            <person name="Gueye M."/>
            <person name="Gully D."/>
            <person name="Tisseyre P."/>
            <person name="Simpson S."/>
            <person name="Morris K."/>
            <person name="Thomas W.K."/>
        </authorList>
    </citation>
    <scope>NUCLEOTIDE SEQUENCE [LARGE SCALE GENOMIC DNA]</scope>
    <source>
        <strain evidence="2 3">ISRA400</strain>
    </source>
</reference>
<name>A0ABS4A2D3_9BRAD</name>
<dbReference type="SUPFAM" id="SSF54593">
    <property type="entry name" value="Glyoxalase/Bleomycin resistance protein/Dihydroxybiphenyl dioxygenase"/>
    <property type="match status" value="1"/>
</dbReference>
<dbReference type="RefSeq" id="WP_209296120.1">
    <property type="nucleotide sequence ID" value="NZ_JAGIKT010000066.1"/>
</dbReference>
<dbReference type="Gene3D" id="3.10.180.10">
    <property type="entry name" value="2,3-Dihydroxybiphenyl 1,2-Dioxygenase, domain 1"/>
    <property type="match status" value="1"/>
</dbReference>
<evidence type="ECO:0000259" key="1">
    <source>
        <dbReference type="PROSITE" id="PS51819"/>
    </source>
</evidence>
<dbReference type="EMBL" id="JAGIKT010000066">
    <property type="protein sequence ID" value="MBP0114574.1"/>
    <property type="molecule type" value="Genomic_DNA"/>
</dbReference>
<dbReference type="InterPro" id="IPR037523">
    <property type="entry name" value="VOC_core"/>
</dbReference>
<comment type="caution">
    <text evidence="2">The sequence shown here is derived from an EMBL/GenBank/DDBJ whole genome shotgun (WGS) entry which is preliminary data.</text>
</comment>
<organism evidence="2 3">
    <name type="scientific">Bradyrhizobium vignae</name>
    <dbReference type="NCBI Taxonomy" id="1549949"/>
    <lineage>
        <taxon>Bacteria</taxon>
        <taxon>Pseudomonadati</taxon>
        <taxon>Pseudomonadota</taxon>
        <taxon>Alphaproteobacteria</taxon>
        <taxon>Hyphomicrobiales</taxon>
        <taxon>Nitrobacteraceae</taxon>
        <taxon>Bradyrhizobium</taxon>
    </lineage>
</organism>
<dbReference type="Proteomes" id="UP000669317">
    <property type="component" value="Unassembled WGS sequence"/>
</dbReference>
<sequence length="229" mass="24471">MTTIETERETGIGPSASGSIDMKLEVVVIPVSDVDRAKAFYARLGWRLDADFASGDDWRVIQFTPPGSACSVIFGRNVTAAAPGSARGLYLIVSDLEAARQDLLDRGIEVSAPFHGAGDLHAGPDEPYLFGSVRAGGIDPKRGSYSSFASFSDPDGNGWLFQEVTTRLPGRIAGDGATFASATDLAAALRRAAIAHGEHETRTGGHDENWPDWYADYIVREQAGQELPT</sequence>
<evidence type="ECO:0000313" key="3">
    <source>
        <dbReference type="Proteomes" id="UP000669317"/>
    </source>
</evidence>
<proteinExistence type="predicted"/>
<evidence type="ECO:0000313" key="2">
    <source>
        <dbReference type="EMBL" id="MBP0114574.1"/>
    </source>
</evidence>